<feature type="domain" description="NAD-dependent epimerase/dehydratase" evidence="2">
    <location>
        <begin position="3"/>
        <end position="203"/>
    </location>
</feature>
<dbReference type="InterPro" id="IPR036291">
    <property type="entry name" value="NAD(P)-bd_dom_sf"/>
</dbReference>
<protein>
    <submittedName>
        <fullName evidence="3">NAD-dependent epimerase/dehydratase family protein</fullName>
    </submittedName>
</protein>
<dbReference type="Gene3D" id="3.40.50.720">
    <property type="entry name" value="NAD(P)-binding Rossmann-like Domain"/>
    <property type="match status" value="1"/>
</dbReference>
<sequence>MHIFITGASGYVGGVVAENLVRAGHRVSALARSDAAEERVAALGAVPVRGALGDVRVLREAAASADTVIHTAVDYTDPGMREVEEAALDAFLDAGRPLIYTSTGLVYPDGRGKPVTEDAPTEPDASSPQPWKALGERQALEAGTATVIRAGLVHGRGGSGLLEGMFASARQNGVTAYIEDGANEWSSVHVDDLAALYAAAVAGARGRTVVNAASRTTTAMRAIAEAVAEKAGAKAVSLTREQGRELLGPFADVLTRSTPLDPSRAESLFGWRATGPSLLEDIRSGSYG</sequence>
<dbReference type="PANTHER" id="PTHR48079">
    <property type="entry name" value="PROTEIN YEEZ"/>
    <property type="match status" value="1"/>
</dbReference>
<dbReference type="RefSeq" id="WP_208271288.1">
    <property type="nucleotide sequence ID" value="NZ_BAAAGM010000046.1"/>
</dbReference>
<evidence type="ECO:0000313" key="4">
    <source>
        <dbReference type="Proteomes" id="UP000666915"/>
    </source>
</evidence>
<keyword evidence="4" id="KW-1185">Reference proteome</keyword>
<comment type="caution">
    <text evidence="3">The sequence shown here is derived from an EMBL/GenBank/DDBJ whole genome shotgun (WGS) entry which is preliminary data.</text>
</comment>
<accession>A0ABS3R9V8</accession>
<evidence type="ECO:0000259" key="2">
    <source>
        <dbReference type="Pfam" id="PF01370"/>
    </source>
</evidence>
<dbReference type="SUPFAM" id="SSF51735">
    <property type="entry name" value="NAD(P)-binding Rossmann-fold domains"/>
    <property type="match status" value="1"/>
</dbReference>
<dbReference type="InterPro" id="IPR001509">
    <property type="entry name" value="Epimerase_deHydtase"/>
</dbReference>
<dbReference type="PANTHER" id="PTHR48079:SF6">
    <property type="entry name" value="NAD(P)-BINDING DOMAIN-CONTAINING PROTEIN-RELATED"/>
    <property type="match status" value="1"/>
</dbReference>
<gene>
    <name evidence="3" type="ORF">J4557_36130</name>
</gene>
<dbReference type="EMBL" id="JAGEOK010000029">
    <property type="protein sequence ID" value="MBO2442971.1"/>
    <property type="molecule type" value="Genomic_DNA"/>
</dbReference>
<dbReference type="InterPro" id="IPR051783">
    <property type="entry name" value="NAD(P)-dependent_oxidoreduct"/>
</dbReference>
<proteinExistence type="predicted"/>
<feature type="region of interest" description="Disordered" evidence="1">
    <location>
        <begin position="110"/>
        <end position="130"/>
    </location>
</feature>
<evidence type="ECO:0000313" key="3">
    <source>
        <dbReference type="EMBL" id="MBO2442971.1"/>
    </source>
</evidence>
<reference evidence="3 4" key="1">
    <citation type="submission" date="2021-03" db="EMBL/GenBank/DDBJ databases">
        <authorList>
            <person name="Kanchanasin P."/>
            <person name="Saeng-In P."/>
            <person name="Phongsopitanun W."/>
            <person name="Yuki M."/>
            <person name="Kudo T."/>
            <person name="Ohkuma M."/>
            <person name="Tanasupawat S."/>
        </authorList>
    </citation>
    <scope>NUCLEOTIDE SEQUENCE [LARGE SCALE GENOMIC DNA]</scope>
    <source>
        <strain evidence="3 4">L46</strain>
    </source>
</reference>
<dbReference type="Pfam" id="PF01370">
    <property type="entry name" value="Epimerase"/>
    <property type="match status" value="1"/>
</dbReference>
<name>A0ABS3R9V8_9ACTN</name>
<evidence type="ECO:0000256" key="1">
    <source>
        <dbReference type="SAM" id="MobiDB-lite"/>
    </source>
</evidence>
<organism evidence="3 4">
    <name type="scientific">Actinomadura nitritigenes</name>
    <dbReference type="NCBI Taxonomy" id="134602"/>
    <lineage>
        <taxon>Bacteria</taxon>
        <taxon>Bacillati</taxon>
        <taxon>Actinomycetota</taxon>
        <taxon>Actinomycetes</taxon>
        <taxon>Streptosporangiales</taxon>
        <taxon>Thermomonosporaceae</taxon>
        <taxon>Actinomadura</taxon>
    </lineage>
</organism>
<dbReference type="Proteomes" id="UP000666915">
    <property type="component" value="Unassembled WGS sequence"/>
</dbReference>